<organism evidence="2 3">
    <name type="scientific">Chitinophaga skermanii</name>
    <dbReference type="NCBI Taxonomy" id="331697"/>
    <lineage>
        <taxon>Bacteria</taxon>
        <taxon>Pseudomonadati</taxon>
        <taxon>Bacteroidota</taxon>
        <taxon>Chitinophagia</taxon>
        <taxon>Chitinophagales</taxon>
        <taxon>Chitinophagaceae</taxon>
        <taxon>Chitinophaga</taxon>
    </lineage>
</organism>
<protein>
    <submittedName>
        <fullName evidence="2">AhpC/TSA family protein</fullName>
    </submittedName>
</protein>
<dbReference type="InterPro" id="IPR050553">
    <property type="entry name" value="Thioredoxin_ResA/DsbE_sf"/>
</dbReference>
<dbReference type="OrthoDB" id="9815205at2"/>
<dbReference type="SUPFAM" id="SSF52833">
    <property type="entry name" value="Thioredoxin-like"/>
    <property type="match status" value="1"/>
</dbReference>
<evidence type="ECO:0000313" key="2">
    <source>
        <dbReference type="EMBL" id="RAJ05191.1"/>
    </source>
</evidence>
<dbReference type="GO" id="GO:0016209">
    <property type="term" value="F:antioxidant activity"/>
    <property type="evidence" value="ECO:0007669"/>
    <property type="project" value="InterPro"/>
</dbReference>
<accession>A0A327QLJ0</accession>
<proteinExistence type="predicted"/>
<dbReference type="CDD" id="cd02966">
    <property type="entry name" value="TlpA_like_family"/>
    <property type="match status" value="1"/>
</dbReference>
<dbReference type="InterPro" id="IPR036249">
    <property type="entry name" value="Thioredoxin-like_sf"/>
</dbReference>
<keyword evidence="3" id="KW-1185">Reference proteome</keyword>
<dbReference type="PANTHER" id="PTHR42852">
    <property type="entry name" value="THIOL:DISULFIDE INTERCHANGE PROTEIN DSBE"/>
    <property type="match status" value="1"/>
</dbReference>
<dbReference type="InterPro" id="IPR000866">
    <property type="entry name" value="AhpC/TSA"/>
</dbReference>
<dbReference type="Pfam" id="PF00578">
    <property type="entry name" value="AhpC-TSA"/>
    <property type="match status" value="1"/>
</dbReference>
<sequence length="260" mass="30350">MKKFVWIISIGITLFACHSSNQEQALQPAVEPVEATKDLMAYLRYERDFVQLARTFKAYDTLGKPMPIEQFLSTVANGQYFPLRVNAHDSSLAYQLYPIQYQANEEMQGYIRSQGDLYLSRYKRLGSPIPTFNYTDLNNQAFNNENLKDNIVWIKTWFISCKPCIEEMPYLDELKSKYANQPNIQFLALAFDKREALEKFQEKRHFSFNVIPVTQQYLADSLQANIFPSHYLYKNNRLMGISHEAKEMAALLNDVLHEKN</sequence>
<feature type="domain" description="Thioredoxin" evidence="1">
    <location>
        <begin position="123"/>
        <end position="257"/>
    </location>
</feature>
<evidence type="ECO:0000259" key="1">
    <source>
        <dbReference type="PROSITE" id="PS51352"/>
    </source>
</evidence>
<reference evidence="2 3" key="1">
    <citation type="submission" date="2018-06" db="EMBL/GenBank/DDBJ databases">
        <title>Genomic Encyclopedia of Archaeal and Bacterial Type Strains, Phase II (KMG-II): from individual species to whole genera.</title>
        <authorList>
            <person name="Goeker M."/>
        </authorList>
    </citation>
    <scope>NUCLEOTIDE SEQUENCE [LARGE SCALE GENOMIC DNA]</scope>
    <source>
        <strain evidence="2 3">DSM 23857</strain>
    </source>
</reference>
<dbReference type="Proteomes" id="UP000249547">
    <property type="component" value="Unassembled WGS sequence"/>
</dbReference>
<dbReference type="AlphaFoldDB" id="A0A327QLJ0"/>
<dbReference type="EMBL" id="QLLL01000004">
    <property type="protein sequence ID" value="RAJ05191.1"/>
    <property type="molecule type" value="Genomic_DNA"/>
</dbReference>
<gene>
    <name evidence="2" type="ORF">LX64_02345</name>
</gene>
<dbReference type="PANTHER" id="PTHR42852:SF13">
    <property type="entry name" value="PROTEIN DIPZ"/>
    <property type="match status" value="1"/>
</dbReference>
<evidence type="ECO:0000313" key="3">
    <source>
        <dbReference type="Proteomes" id="UP000249547"/>
    </source>
</evidence>
<comment type="caution">
    <text evidence="2">The sequence shown here is derived from an EMBL/GenBank/DDBJ whole genome shotgun (WGS) entry which is preliminary data.</text>
</comment>
<dbReference type="PROSITE" id="PS51352">
    <property type="entry name" value="THIOREDOXIN_2"/>
    <property type="match status" value="1"/>
</dbReference>
<dbReference type="Gene3D" id="3.40.30.10">
    <property type="entry name" value="Glutaredoxin"/>
    <property type="match status" value="1"/>
</dbReference>
<dbReference type="RefSeq" id="WP_158538599.1">
    <property type="nucleotide sequence ID" value="NZ_QLLL01000004.1"/>
</dbReference>
<dbReference type="PROSITE" id="PS51257">
    <property type="entry name" value="PROKAR_LIPOPROTEIN"/>
    <property type="match status" value="1"/>
</dbReference>
<name>A0A327QLJ0_9BACT</name>
<dbReference type="InterPro" id="IPR013766">
    <property type="entry name" value="Thioredoxin_domain"/>
</dbReference>
<dbReference type="GO" id="GO:0016491">
    <property type="term" value="F:oxidoreductase activity"/>
    <property type="evidence" value="ECO:0007669"/>
    <property type="project" value="InterPro"/>
</dbReference>